<name>A0A0F8XWY2_9ZZZZ</name>
<dbReference type="InterPro" id="IPR024535">
    <property type="entry name" value="RHGA/B-epi-like_pectate_lyase"/>
</dbReference>
<organism evidence="2">
    <name type="scientific">marine sediment metagenome</name>
    <dbReference type="NCBI Taxonomy" id="412755"/>
    <lineage>
        <taxon>unclassified sequences</taxon>
        <taxon>metagenomes</taxon>
        <taxon>ecological metagenomes</taxon>
    </lineage>
</organism>
<gene>
    <name evidence="2" type="ORF">LCGC14_2970740</name>
</gene>
<protein>
    <recommendedName>
        <fullName evidence="1">Rhamnogalacturonase A/B/Epimerase-like pectate lyase domain-containing protein</fullName>
    </recommendedName>
</protein>
<accession>A0A0F8XWY2</accession>
<dbReference type="SUPFAM" id="SSF51126">
    <property type="entry name" value="Pectin lyase-like"/>
    <property type="match status" value="1"/>
</dbReference>
<sequence>MKFRNRDKGILTITFVLALYLAGTVYADLTATEGLSIDLSSAGAGTDMTIAFDPTELTGNRTFGDGSTDTITWTWRRATGTNPIITFGNGALSTNSTWAASSFIGALTGNADTVTTNANLTGEVTSVGNAAVIIESFLEDGGASEIAVTAGMMNAGTSASASTFWRGDNTWVTPAGAGDMAQAIYDVLGNSLVDGADVALATNWDANPDATSKNTLYDAFEQLSINVKTYGAIGDYVVASDTGTDDTAAINTAIAAANDGPIKMVYFPPGNYRTTTPLVIPTDATNRGRVRLVGNGRDATFIYKNANTVGSGSNTARAGVVTDSYAVDAIIIIEHPDNAFSEYTTIRDMSLMGTKATSDVT</sequence>
<dbReference type="Gene3D" id="2.160.20.10">
    <property type="entry name" value="Single-stranded right-handed beta-helix, Pectin lyase-like"/>
    <property type="match status" value="1"/>
</dbReference>
<proteinExistence type="predicted"/>
<feature type="domain" description="Rhamnogalacturonase A/B/Epimerase-like pectate lyase" evidence="1">
    <location>
        <begin position="225"/>
        <end position="313"/>
    </location>
</feature>
<comment type="caution">
    <text evidence="2">The sequence shown here is derived from an EMBL/GenBank/DDBJ whole genome shotgun (WGS) entry which is preliminary data.</text>
</comment>
<dbReference type="AlphaFoldDB" id="A0A0F8XWY2"/>
<dbReference type="InterPro" id="IPR012334">
    <property type="entry name" value="Pectin_lyas_fold"/>
</dbReference>
<evidence type="ECO:0000313" key="2">
    <source>
        <dbReference type="EMBL" id="KKK65775.1"/>
    </source>
</evidence>
<dbReference type="Pfam" id="PF12708">
    <property type="entry name" value="Pect-lyase_RHGA_epim"/>
    <property type="match status" value="1"/>
</dbReference>
<feature type="non-terminal residue" evidence="2">
    <location>
        <position position="361"/>
    </location>
</feature>
<dbReference type="EMBL" id="LAZR01060391">
    <property type="protein sequence ID" value="KKK65775.1"/>
    <property type="molecule type" value="Genomic_DNA"/>
</dbReference>
<reference evidence="2" key="1">
    <citation type="journal article" date="2015" name="Nature">
        <title>Complex archaea that bridge the gap between prokaryotes and eukaryotes.</title>
        <authorList>
            <person name="Spang A."/>
            <person name="Saw J.H."/>
            <person name="Jorgensen S.L."/>
            <person name="Zaremba-Niedzwiedzka K."/>
            <person name="Martijn J."/>
            <person name="Lind A.E."/>
            <person name="van Eijk R."/>
            <person name="Schleper C."/>
            <person name="Guy L."/>
            <person name="Ettema T.J."/>
        </authorList>
    </citation>
    <scope>NUCLEOTIDE SEQUENCE</scope>
</reference>
<dbReference type="InterPro" id="IPR011050">
    <property type="entry name" value="Pectin_lyase_fold/virulence"/>
</dbReference>
<evidence type="ECO:0000259" key="1">
    <source>
        <dbReference type="Pfam" id="PF12708"/>
    </source>
</evidence>